<reference evidence="2" key="1">
    <citation type="submission" date="2020-06" db="EMBL/GenBank/DDBJ databases">
        <title>Legume-microbial interactions unlock mineral nutrients during tropical forest succession.</title>
        <authorList>
            <person name="Epihov D.Z."/>
        </authorList>
    </citation>
    <scope>NUCLEOTIDE SEQUENCE [LARGE SCALE GENOMIC DNA]</scope>
    <source>
        <strain evidence="2">Pan2503</strain>
    </source>
</reference>
<evidence type="ECO:0000313" key="2">
    <source>
        <dbReference type="EMBL" id="MBA0087721.1"/>
    </source>
</evidence>
<dbReference type="EMBL" id="JACDQQ010002147">
    <property type="protein sequence ID" value="MBA0087721.1"/>
    <property type="molecule type" value="Genomic_DNA"/>
</dbReference>
<keyword evidence="1" id="KW-0472">Membrane</keyword>
<keyword evidence="1" id="KW-1133">Transmembrane helix</keyword>
<organism evidence="2 3">
    <name type="scientific">Candidatus Acidiferrum panamense</name>
    <dbReference type="NCBI Taxonomy" id="2741543"/>
    <lineage>
        <taxon>Bacteria</taxon>
        <taxon>Pseudomonadati</taxon>
        <taxon>Acidobacteriota</taxon>
        <taxon>Terriglobia</taxon>
        <taxon>Candidatus Acidiferrales</taxon>
        <taxon>Candidatus Acidiferrum</taxon>
    </lineage>
</organism>
<dbReference type="Gene3D" id="2.60.40.10">
    <property type="entry name" value="Immunoglobulins"/>
    <property type="match status" value="1"/>
</dbReference>
<name>A0A7V8SZ85_9BACT</name>
<keyword evidence="1" id="KW-0812">Transmembrane</keyword>
<accession>A0A7V8SZ85</accession>
<dbReference type="InterPro" id="IPR013783">
    <property type="entry name" value="Ig-like_fold"/>
</dbReference>
<sequence length="80" mass="7911">MLLVLLLLGLKRVPRPYRRAYVCASLLLLAGLVAGLAAGCGGGYGGGGGGGPHYDSITAVYGGDATYAGSTSPAITITVQ</sequence>
<gene>
    <name evidence="2" type="ORF">HRJ53_22275</name>
</gene>
<dbReference type="Proteomes" id="UP000567293">
    <property type="component" value="Unassembled WGS sequence"/>
</dbReference>
<evidence type="ECO:0000313" key="3">
    <source>
        <dbReference type="Proteomes" id="UP000567293"/>
    </source>
</evidence>
<dbReference type="AlphaFoldDB" id="A0A7V8SZ85"/>
<proteinExistence type="predicted"/>
<keyword evidence="3" id="KW-1185">Reference proteome</keyword>
<evidence type="ECO:0000256" key="1">
    <source>
        <dbReference type="SAM" id="Phobius"/>
    </source>
</evidence>
<protein>
    <submittedName>
        <fullName evidence="2">Ig-like domain repeat protein</fullName>
    </submittedName>
</protein>
<comment type="caution">
    <text evidence="2">The sequence shown here is derived from an EMBL/GenBank/DDBJ whole genome shotgun (WGS) entry which is preliminary data.</text>
</comment>
<feature type="transmembrane region" description="Helical" evidence="1">
    <location>
        <begin position="21"/>
        <end position="44"/>
    </location>
</feature>